<feature type="region of interest" description="Disordered" evidence="1">
    <location>
        <begin position="14"/>
        <end position="44"/>
    </location>
</feature>
<name>A0A498KMB3_MALDO</name>
<accession>A0A498KMB3</accession>
<keyword evidence="3" id="KW-1185">Reference proteome</keyword>
<gene>
    <name evidence="2" type="ORF">DVH24_022781</name>
</gene>
<comment type="caution">
    <text evidence="2">The sequence shown here is derived from an EMBL/GenBank/DDBJ whole genome shotgun (WGS) entry which is preliminary data.</text>
</comment>
<dbReference type="EMBL" id="RDQH01000327">
    <property type="protein sequence ID" value="RXI08637.1"/>
    <property type="molecule type" value="Genomic_DNA"/>
</dbReference>
<evidence type="ECO:0000256" key="1">
    <source>
        <dbReference type="SAM" id="MobiDB-lite"/>
    </source>
</evidence>
<dbReference type="Proteomes" id="UP000290289">
    <property type="component" value="Chromosome 1"/>
</dbReference>
<organism evidence="2 3">
    <name type="scientific">Malus domestica</name>
    <name type="common">Apple</name>
    <name type="synonym">Pyrus malus</name>
    <dbReference type="NCBI Taxonomy" id="3750"/>
    <lineage>
        <taxon>Eukaryota</taxon>
        <taxon>Viridiplantae</taxon>
        <taxon>Streptophyta</taxon>
        <taxon>Embryophyta</taxon>
        <taxon>Tracheophyta</taxon>
        <taxon>Spermatophyta</taxon>
        <taxon>Magnoliopsida</taxon>
        <taxon>eudicotyledons</taxon>
        <taxon>Gunneridae</taxon>
        <taxon>Pentapetalae</taxon>
        <taxon>rosids</taxon>
        <taxon>fabids</taxon>
        <taxon>Rosales</taxon>
        <taxon>Rosaceae</taxon>
        <taxon>Amygdaloideae</taxon>
        <taxon>Maleae</taxon>
        <taxon>Malus</taxon>
    </lineage>
</organism>
<proteinExistence type="predicted"/>
<sequence length="147" mass="16120">MADPHGYQQFHHFQGGQQGMQHQHHKPYQGGSASGHPPAGHIQPCSCPSRDHPFPHNNGVLDIRWVWCGFGDGVDMDLQIGDREAAAWRGPAGLGSSQAGWEGEGDEGQGRAVRSAAYLWSTSDSLICINIVFCIFSMEELFAKIKY</sequence>
<dbReference type="AlphaFoldDB" id="A0A498KMB3"/>
<evidence type="ECO:0000313" key="3">
    <source>
        <dbReference type="Proteomes" id="UP000290289"/>
    </source>
</evidence>
<protein>
    <submittedName>
        <fullName evidence="2">Uncharacterized protein</fullName>
    </submittedName>
</protein>
<evidence type="ECO:0000313" key="2">
    <source>
        <dbReference type="EMBL" id="RXI08637.1"/>
    </source>
</evidence>
<reference evidence="2 3" key="1">
    <citation type="submission" date="2018-10" db="EMBL/GenBank/DDBJ databases">
        <title>A high-quality apple genome assembly.</title>
        <authorList>
            <person name="Hu J."/>
        </authorList>
    </citation>
    <scope>NUCLEOTIDE SEQUENCE [LARGE SCALE GENOMIC DNA]</scope>
    <source>
        <strain evidence="3">cv. HFTH1</strain>
        <tissue evidence="2">Young leaf</tissue>
    </source>
</reference>